<dbReference type="AlphaFoldDB" id="A0AAV7VX49"/>
<dbReference type="EMBL" id="JANPWB010000002">
    <property type="protein sequence ID" value="KAJ1206137.1"/>
    <property type="molecule type" value="Genomic_DNA"/>
</dbReference>
<reference evidence="1" key="1">
    <citation type="journal article" date="2022" name="bioRxiv">
        <title>Sequencing and chromosome-scale assembly of the giantPleurodeles waltlgenome.</title>
        <authorList>
            <person name="Brown T."/>
            <person name="Elewa A."/>
            <person name="Iarovenko S."/>
            <person name="Subramanian E."/>
            <person name="Araus A.J."/>
            <person name="Petzold A."/>
            <person name="Susuki M."/>
            <person name="Suzuki K.-i.T."/>
            <person name="Hayashi T."/>
            <person name="Toyoda A."/>
            <person name="Oliveira C."/>
            <person name="Osipova E."/>
            <person name="Leigh N.D."/>
            <person name="Simon A."/>
            <person name="Yun M.H."/>
        </authorList>
    </citation>
    <scope>NUCLEOTIDE SEQUENCE</scope>
    <source>
        <strain evidence="1">20211129_DDA</strain>
        <tissue evidence="1">Liver</tissue>
    </source>
</reference>
<evidence type="ECO:0000313" key="2">
    <source>
        <dbReference type="Proteomes" id="UP001066276"/>
    </source>
</evidence>
<name>A0AAV7VX49_PLEWA</name>
<evidence type="ECO:0000313" key="1">
    <source>
        <dbReference type="EMBL" id="KAJ1206137.1"/>
    </source>
</evidence>
<keyword evidence="2" id="KW-1185">Reference proteome</keyword>
<protein>
    <submittedName>
        <fullName evidence="1">Uncharacterized protein</fullName>
    </submittedName>
</protein>
<organism evidence="1 2">
    <name type="scientific">Pleurodeles waltl</name>
    <name type="common">Iberian ribbed newt</name>
    <dbReference type="NCBI Taxonomy" id="8319"/>
    <lineage>
        <taxon>Eukaryota</taxon>
        <taxon>Metazoa</taxon>
        <taxon>Chordata</taxon>
        <taxon>Craniata</taxon>
        <taxon>Vertebrata</taxon>
        <taxon>Euteleostomi</taxon>
        <taxon>Amphibia</taxon>
        <taxon>Batrachia</taxon>
        <taxon>Caudata</taxon>
        <taxon>Salamandroidea</taxon>
        <taxon>Salamandridae</taxon>
        <taxon>Pleurodelinae</taxon>
        <taxon>Pleurodeles</taxon>
    </lineage>
</organism>
<accession>A0AAV7VX49</accession>
<dbReference type="Proteomes" id="UP001066276">
    <property type="component" value="Chromosome 1_2"/>
</dbReference>
<comment type="caution">
    <text evidence="1">The sequence shown here is derived from an EMBL/GenBank/DDBJ whole genome shotgun (WGS) entry which is preliminary data.</text>
</comment>
<sequence length="192" mass="21424">MCSGSNLFFAQNYAKPTADKRKKFLDMRLALKSLSAQYDPVHMDPEVSVTEEVKRRPFLPVAASIFFWAVPCLLELQAERRCGVQAEVEARSLWRRCEEAKGARGAAVQPSRLVRPPSPGGVLTPYYCALWLPAVAVYVCHVVRRSGVARHGHGTVQGWNLEAGARWRACPESEPTEVGPLWSLRRSVEECS</sequence>
<gene>
    <name evidence="1" type="ORF">NDU88_001546</name>
</gene>
<proteinExistence type="predicted"/>